<dbReference type="PANTHER" id="PTHR46558">
    <property type="entry name" value="TRACRIPTIONAL REGULATORY PROTEIN-RELATED-RELATED"/>
    <property type="match status" value="1"/>
</dbReference>
<dbReference type="SMART" id="SM00530">
    <property type="entry name" value="HTH_XRE"/>
    <property type="match status" value="1"/>
</dbReference>
<evidence type="ECO:0000256" key="2">
    <source>
        <dbReference type="SAM" id="Phobius"/>
    </source>
</evidence>
<keyword evidence="2" id="KW-1133">Transmembrane helix</keyword>
<organism evidence="4 5">
    <name type="scientific">Acetivibrio ethanolgignens</name>
    <dbReference type="NCBI Taxonomy" id="290052"/>
    <lineage>
        <taxon>Bacteria</taxon>
        <taxon>Bacillati</taxon>
        <taxon>Bacillota</taxon>
        <taxon>Clostridia</taxon>
        <taxon>Eubacteriales</taxon>
        <taxon>Oscillospiraceae</taxon>
        <taxon>Acetivibrio</taxon>
    </lineage>
</organism>
<comment type="caution">
    <text evidence="4">The sequence shown here is derived from an EMBL/GenBank/DDBJ whole genome shotgun (WGS) entry which is preliminary data.</text>
</comment>
<evidence type="ECO:0000313" key="5">
    <source>
        <dbReference type="Proteomes" id="UP000054874"/>
    </source>
</evidence>
<sequence length="156" mass="17234">MALSDKLYMLRKKSGLSQEQLAEQLSVSRQAISKWESGQSVPESEKLVAISNYFKVSLDYLLKDDNEYEQQSGNSETETSENANDRTKWLIGIISCLGGIVCLILWGLLSIFNPTASNQLSESSMIQIDGNGILLILCIVAIVVGAYLLLKNTNKK</sequence>
<dbReference type="InterPro" id="IPR001387">
    <property type="entry name" value="Cro/C1-type_HTH"/>
</dbReference>
<dbReference type="Gene3D" id="1.10.260.40">
    <property type="entry name" value="lambda repressor-like DNA-binding domains"/>
    <property type="match status" value="1"/>
</dbReference>
<keyword evidence="2" id="KW-0812">Transmembrane</keyword>
<evidence type="ECO:0000259" key="3">
    <source>
        <dbReference type="PROSITE" id="PS50943"/>
    </source>
</evidence>
<dbReference type="PANTHER" id="PTHR46558:SF13">
    <property type="entry name" value="HTH-TYPE TRANSCRIPTIONAL REGULATOR IMMR"/>
    <property type="match status" value="1"/>
</dbReference>
<dbReference type="STRING" id="290052.ASU35_16820"/>
<proteinExistence type="predicted"/>
<feature type="domain" description="HTH cro/C1-type" evidence="3">
    <location>
        <begin position="7"/>
        <end position="61"/>
    </location>
</feature>
<dbReference type="InterPro" id="IPR010982">
    <property type="entry name" value="Lambda_DNA-bd_dom_sf"/>
</dbReference>
<evidence type="ECO:0000256" key="1">
    <source>
        <dbReference type="ARBA" id="ARBA00023125"/>
    </source>
</evidence>
<dbReference type="Proteomes" id="UP000054874">
    <property type="component" value="Unassembled WGS sequence"/>
</dbReference>
<dbReference type="CDD" id="cd00093">
    <property type="entry name" value="HTH_XRE"/>
    <property type="match status" value="1"/>
</dbReference>
<dbReference type="RefSeq" id="WP_058351352.1">
    <property type="nucleotide sequence ID" value="NZ_CABMMD010000010.1"/>
</dbReference>
<dbReference type="PROSITE" id="PS50943">
    <property type="entry name" value="HTH_CROC1"/>
    <property type="match status" value="1"/>
</dbReference>
<feature type="transmembrane region" description="Helical" evidence="2">
    <location>
        <begin position="132"/>
        <end position="150"/>
    </location>
</feature>
<protein>
    <recommendedName>
        <fullName evidence="3">HTH cro/C1-type domain-containing protein</fullName>
    </recommendedName>
</protein>
<keyword evidence="1" id="KW-0238">DNA-binding</keyword>
<keyword evidence="5" id="KW-1185">Reference proteome</keyword>
<keyword evidence="2" id="KW-0472">Membrane</keyword>
<dbReference type="OrthoDB" id="9801008at2"/>
<accession>A0A0V8QIR2</accession>
<reference evidence="4 5" key="1">
    <citation type="submission" date="2015-11" db="EMBL/GenBank/DDBJ databases">
        <title>Butyribacter intestini gen. nov., sp. nov., a butyric acid-producing bacterium of the family Lachnospiraceae isolated from the human faeces.</title>
        <authorList>
            <person name="Zou Y."/>
            <person name="Xue W."/>
            <person name="Luo G."/>
            <person name="Lv M."/>
        </authorList>
    </citation>
    <scope>NUCLEOTIDE SEQUENCE [LARGE SCALE GENOMIC DNA]</scope>
    <source>
        <strain evidence="4 5">ACET-33324</strain>
    </source>
</reference>
<dbReference type="SUPFAM" id="SSF47413">
    <property type="entry name" value="lambda repressor-like DNA-binding domains"/>
    <property type="match status" value="1"/>
</dbReference>
<evidence type="ECO:0000313" key="4">
    <source>
        <dbReference type="EMBL" id="KSV60466.1"/>
    </source>
</evidence>
<dbReference type="AlphaFoldDB" id="A0A0V8QIR2"/>
<dbReference type="GO" id="GO:0003677">
    <property type="term" value="F:DNA binding"/>
    <property type="evidence" value="ECO:0007669"/>
    <property type="project" value="UniProtKB-KW"/>
</dbReference>
<name>A0A0V8QIR2_9FIRM</name>
<dbReference type="EMBL" id="LNAM01000010">
    <property type="protein sequence ID" value="KSV60466.1"/>
    <property type="molecule type" value="Genomic_DNA"/>
</dbReference>
<dbReference type="Pfam" id="PF01381">
    <property type="entry name" value="HTH_3"/>
    <property type="match status" value="1"/>
</dbReference>
<gene>
    <name evidence="4" type="ORF">ASU35_16820</name>
</gene>
<feature type="transmembrane region" description="Helical" evidence="2">
    <location>
        <begin position="89"/>
        <end position="112"/>
    </location>
</feature>